<organism evidence="1 2">
    <name type="scientific">Penicillium antarcticum</name>
    <dbReference type="NCBI Taxonomy" id="416450"/>
    <lineage>
        <taxon>Eukaryota</taxon>
        <taxon>Fungi</taxon>
        <taxon>Dikarya</taxon>
        <taxon>Ascomycota</taxon>
        <taxon>Pezizomycotina</taxon>
        <taxon>Eurotiomycetes</taxon>
        <taxon>Eurotiomycetidae</taxon>
        <taxon>Eurotiales</taxon>
        <taxon>Aspergillaceae</taxon>
        <taxon>Penicillium</taxon>
    </lineage>
</organism>
<dbReference type="Proteomes" id="UP000191672">
    <property type="component" value="Unassembled WGS sequence"/>
</dbReference>
<reference evidence="2" key="1">
    <citation type="journal article" date="2017" name="Nat. Microbiol.">
        <title>Global analysis of biosynthetic gene clusters reveals vast potential of secondary metabolite production in Penicillium species.</title>
        <authorList>
            <person name="Nielsen J.C."/>
            <person name="Grijseels S."/>
            <person name="Prigent S."/>
            <person name="Ji B."/>
            <person name="Dainat J."/>
            <person name="Nielsen K.F."/>
            <person name="Frisvad J.C."/>
            <person name="Workman M."/>
            <person name="Nielsen J."/>
        </authorList>
    </citation>
    <scope>NUCLEOTIDE SEQUENCE [LARGE SCALE GENOMIC DNA]</scope>
    <source>
        <strain evidence="2">IBT 31811</strain>
    </source>
</reference>
<protein>
    <submittedName>
        <fullName evidence="1">Uncharacterized protein</fullName>
    </submittedName>
</protein>
<proteinExistence type="predicted"/>
<keyword evidence="2" id="KW-1185">Reference proteome</keyword>
<dbReference type="AlphaFoldDB" id="A0A1V6PUX3"/>
<accession>A0A1V6PUX3</accession>
<sequence>MPPLWTSEVLASTREAAAMTAVMNAMIGTSTAFTATLEAVLASLVQFACRIATLAAKQQNVCYEIFAATLPSSL</sequence>
<name>A0A1V6PUX3_9EURO</name>
<evidence type="ECO:0000313" key="2">
    <source>
        <dbReference type="Proteomes" id="UP000191672"/>
    </source>
</evidence>
<dbReference type="EMBL" id="MDYN01000035">
    <property type="protein sequence ID" value="OQD80502.1"/>
    <property type="molecule type" value="Genomic_DNA"/>
</dbReference>
<evidence type="ECO:0000313" key="1">
    <source>
        <dbReference type="EMBL" id="OQD80502.1"/>
    </source>
</evidence>
<comment type="caution">
    <text evidence="1">The sequence shown here is derived from an EMBL/GenBank/DDBJ whole genome shotgun (WGS) entry which is preliminary data.</text>
</comment>
<gene>
    <name evidence="1" type="ORF">PENANT_c035G08052</name>
</gene>